<dbReference type="VEuPathDB" id="FungiDB:FUN_006533"/>
<comment type="caution">
    <text evidence="1">The sequence shown here is derived from an EMBL/GenBank/DDBJ whole genome shotgun (WGS) entry which is preliminary data.</text>
</comment>
<dbReference type="PANTHER" id="PTHR33066">
    <property type="entry name" value="INTEGRASE_SAM-LIKE_N DOMAIN-CONTAINING PROTEIN"/>
    <property type="match status" value="1"/>
</dbReference>
<dbReference type="VEuPathDB" id="FungiDB:RhiirA1_476789"/>
<reference evidence="1 2" key="1">
    <citation type="submission" date="2017-10" db="EMBL/GenBank/DDBJ databases">
        <title>Extensive intraspecific genome diversity in a model arbuscular mycorrhizal fungus.</title>
        <authorList>
            <person name="Chen E.C.H."/>
            <person name="Morin E."/>
            <person name="Baudet D."/>
            <person name="Noel J."/>
            <person name="Ndikumana S."/>
            <person name="Charron P."/>
            <person name="St-Onge C."/>
            <person name="Giorgi J."/>
            <person name="Grigoriev I.V."/>
            <person name="Roux C."/>
            <person name="Martin F.M."/>
            <person name="Corradi N."/>
        </authorList>
    </citation>
    <scope>NUCLEOTIDE SEQUENCE [LARGE SCALE GENOMIC DNA]</scope>
    <source>
        <strain evidence="1 2">A1</strain>
    </source>
</reference>
<evidence type="ECO:0000313" key="2">
    <source>
        <dbReference type="Proteomes" id="UP000232688"/>
    </source>
</evidence>
<name>A0A2N0QUI0_9GLOM</name>
<dbReference type="InterPro" id="IPR043502">
    <property type="entry name" value="DNA/RNA_pol_sf"/>
</dbReference>
<proteinExistence type="predicted"/>
<gene>
    <name evidence="1" type="ORF">RhiirA1_476789</name>
</gene>
<dbReference type="VEuPathDB" id="FungiDB:RhiirFUN_001797"/>
<reference evidence="1 2" key="2">
    <citation type="submission" date="2017-10" db="EMBL/GenBank/DDBJ databases">
        <title>Genome analyses suggest a sexual origin of heterokaryosis in a supposedly ancient asexual fungus.</title>
        <authorList>
            <person name="Corradi N."/>
            <person name="Sedzielewska K."/>
            <person name="Noel J."/>
            <person name="Charron P."/>
            <person name="Farinelli L."/>
            <person name="Marton T."/>
            <person name="Kruger M."/>
            <person name="Pelin A."/>
            <person name="Brachmann A."/>
            <person name="Corradi N."/>
        </authorList>
    </citation>
    <scope>NUCLEOTIDE SEQUENCE [LARGE SCALE GENOMIC DNA]</scope>
    <source>
        <strain evidence="1 2">A1</strain>
    </source>
</reference>
<organism evidence="1 2">
    <name type="scientific">Rhizophagus irregularis</name>
    <dbReference type="NCBI Taxonomy" id="588596"/>
    <lineage>
        <taxon>Eukaryota</taxon>
        <taxon>Fungi</taxon>
        <taxon>Fungi incertae sedis</taxon>
        <taxon>Mucoromycota</taxon>
        <taxon>Glomeromycotina</taxon>
        <taxon>Glomeromycetes</taxon>
        <taxon>Glomerales</taxon>
        <taxon>Glomeraceae</taxon>
        <taxon>Rhizophagus</taxon>
    </lineage>
</organism>
<sequence>MDMVAGGLGLHQDQWSEIFGECWATSIIREGYIPEWSSTPPLKWTPISQRRYGNTDLDLFSHEISELLKIKAIQEMDLEEPCFVSNLFMVPKKDGRNRPCEIASATRRFYDFNRSQPSLLSRTGSGTRTIYDFLSSKSGFHHKRGKIFFNTFSSSRLTRISDRFQVYDDKVTETQDQRFNTRMQKDKPKASNSGTQISFSYRKDHSNNGCCVSSQIAFSRTAKRQEHWSEDARLEWYYRTFPGKHRTIGMVDQEPTSMERTKSYSRGTKDNFIHRRFDLRMGRIPGGLCNTWKMAKNGTASSHQHSRVKSDFVRSTSLQGFKGPTDYDTHRQYNMRCLHKSSGRNDIYFTVEDSGGAMDSLSGAKCSLKSRTHPRNSEFNGGSSFSNEDRQIRLEVEDQLVQDVQSNLGTTSYRPLCKSPQHTTDKVLFLDTGSRSRGSECLSSELGTHEFVGQSSMDTYSENISQSNQKQGHDNDISTLLDVSTVVSTVVRPFDCPADFNSF</sequence>
<dbReference type="AlphaFoldDB" id="A0A2N0QUI0"/>
<dbReference type="PANTHER" id="PTHR33066:SF2">
    <property type="entry name" value="FILAGGRIN-2-LIKE"/>
    <property type="match status" value="1"/>
</dbReference>
<dbReference type="SUPFAM" id="SSF56672">
    <property type="entry name" value="DNA/RNA polymerases"/>
    <property type="match status" value="1"/>
</dbReference>
<dbReference type="VEuPathDB" id="FungiDB:FUN_010889"/>
<dbReference type="EMBL" id="LLXH01003035">
    <property type="protein sequence ID" value="PKC54719.1"/>
    <property type="molecule type" value="Genomic_DNA"/>
</dbReference>
<evidence type="ECO:0000313" key="1">
    <source>
        <dbReference type="EMBL" id="PKC54719.1"/>
    </source>
</evidence>
<accession>A0A2N0QUI0</accession>
<dbReference type="Proteomes" id="UP000232688">
    <property type="component" value="Unassembled WGS sequence"/>
</dbReference>
<protein>
    <submittedName>
        <fullName evidence="1">Uncharacterized protein</fullName>
    </submittedName>
</protein>